<comment type="subcellular location">
    <subcellularLocation>
        <location evidence="1">Cell membrane</location>
        <topology evidence="1">Multi-pass membrane protein</topology>
    </subcellularLocation>
</comment>
<feature type="transmembrane region" description="Helical" evidence="10">
    <location>
        <begin position="98"/>
        <end position="120"/>
    </location>
</feature>
<evidence type="ECO:0000313" key="12">
    <source>
        <dbReference type="Proteomes" id="UP000002939"/>
    </source>
</evidence>
<keyword evidence="6 10" id="KW-0812">Transmembrane</keyword>
<feature type="transmembrane region" description="Helical" evidence="10">
    <location>
        <begin position="368"/>
        <end position="389"/>
    </location>
</feature>
<evidence type="ECO:0000313" key="11">
    <source>
        <dbReference type="EMBL" id="EEW93196.1"/>
    </source>
</evidence>
<evidence type="ECO:0000256" key="6">
    <source>
        <dbReference type="ARBA" id="ARBA00022692"/>
    </source>
</evidence>
<dbReference type="CDD" id="cd13143">
    <property type="entry name" value="MATE_MepA_like"/>
    <property type="match status" value="1"/>
</dbReference>
<dbReference type="GO" id="GO:0005886">
    <property type="term" value="C:plasma membrane"/>
    <property type="evidence" value="ECO:0007669"/>
    <property type="project" value="UniProtKB-SubCell"/>
</dbReference>
<protein>
    <recommendedName>
        <fullName evidence="3">Multidrug export protein MepA</fullName>
    </recommendedName>
</protein>
<dbReference type="Pfam" id="PF01554">
    <property type="entry name" value="MatE"/>
    <property type="match status" value="2"/>
</dbReference>
<evidence type="ECO:0000256" key="1">
    <source>
        <dbReference type="ARBA" id="ARBA00004651"/>
    </source>
</evidence>
<dbReference type="InterPro" id="IPR045070">
    <property type="entry name" value="MATE_MepA-like"/>
</dbReference>
<feature type="transmembrane region" description="Helical" evidence="10">
    <location>
        <begin position="170"/>
        <end position="189"/>
    </location>
</feature>
<keyword evidence="4" id="KW-0813">Transport</keyword>
<feature type="transmembrane region" description="Helical" evidence="10">
    <location>
        <begin position="278"/>
        <end position="302"/>
    </location>
</feature>
<organism evidence="11 12">
    <name type="scientific">Granulicatella elegans ATCC 700633</name>
    <dbReference type="NCBI Taxonomy" id="626369"/>
    <lineage>
        <taxon>Bacteria</taxon>
        <taxon>Bacillati</taxon>
        <taxon>Bacillota</taxon>
        <taxon>Bacilli</taxon>
        <taxon>Lactobacillales</taxon>
        <taxon>Carnobacteriaceae</taxon>
        <taxon>Granulicatella</taxon>
    </lineage>
</organism>
<dbReference type="GO" id="GO:0015297">
    <property type="term" value="F:antiporter activity"/>
    <property type="evidence" value="ECO:0007669"/>
    <property type="project" value="InterPro"/>
</dbReference>
<feature type="transmembrane region" description="Helical" evidence="10">
    <location>
        <begin position="323"/>
        <end position="348"/>
    </location>
</feature>
<keyword evidence="7 10" id="KW-1133">Transmembrane helix</keyword>
<name>D0BJE3_9LACT</name>
<evidence type="ECO:0000256" key="3">
    <source>
        <dbReference type="ARBA" id="ARBA00022106"/>
    </source>
</evidence>
<keyword evidence="8 10" id="KW-0472">Membrane</keyword>
<evidence type="ECO:0000256" key="4">
    <source>
        <dbReference type="ARBA" id="ARBA00022448"/>
    </source>
</evidence>
<dbReference type="InterPro" id="IPR048279">
    <property type="entry name" value="MdtK-like"/>
</dbReference>
<dbReference type="HOGENOM" id="CLU_012893_0_0_9"/>
<dbReference type="OrthoDB" id="9811110at2"/>
<proteinExistence type="inferred from homology"/>
<reference evidence="11" key="1">
    <citation type="submission" date="2009-09" db="EMBL/GenBank/DDBJ databases">
        <authorList>
            <consortium name="The Broad Institute Genome Sequencing Platform"/>
            <person name="Ward D."/>
            <person name="Feldgarden M."/>
            <person name="Earl A."/>
            <person name="Young S.K."/>
            <person name="Zeng Q."/>
            <person name="Koehrsen M."/>
            <person name="Alvarado L."/>
            <person name="Berlin A."/>
            <person name="Bochicchio J."/>
            <person name="Borenstein D."/>
            <person name="Chapman S.B."/>
            <person name="Chen Z."/>
            <person name="Engels R."/>
            <person name="Freedman E."/>
            <person name="Gellesch M."/>
            <person name="Goldberg J."/>
            <person name="Griggs A."/>
            <person name="Gujja S."/>
            <person name="Heilman E."/>
            <person name="Heiman D."/>
            <person name="Hepburn T."/>
            <person name="Howarth C."/>
            <person name="Jen D."/>
            <person name="Larson L."/>
            <person name="Lewis B."/>
            <person name="Mehta T."/>
            <person name="Park D."/>
            <person name="Pearson M."/>
            <person name="Roberts A."/>
            <person name="Saif S."/>
            <person name="Shea T."/>
            <person name="Shenoy N."/>
            <person name="Sisk P."/>
            <person name="Stolte C."/>
            <person name="Sykes S."/>
            <person name="Thomson T."/>
            <person name="Walk T."/>
            <person name="White J."/>
            <person name="Yandava C."/>
            <person name="Sibley C.D."/>
            <person name="Field T.R."/>
            <person name="Grinwis M."/>
            <person name="Eshaghurshan C.S."/>
            <person name="Surette M.G."/>
            <person name="Haas B."/>
            <person name="Nusbaum C."/>
            <person name="Birren B."/>
        </authorList>
    </citation>
    <scope>NUCLEOTIDE SEQUENCE [LARGE SCALE GENOMIC DNA]</scope>
    <source>
        <strain evidence="11">ATCC 700633</strain>
    </source>
</reference>
<evidence type="ECO:0000256" key="9">
    <source>
        <dbReference type="ARBA" id="ARBA00023251"/>
    </source>
</evidence>
<dbReference type="eggNOG" id="COG0534">
    <property type="taxonomic scope" value="Bacteria"/>
</dbReference>
<sequence>MTTIENPMGTQPIKKLLMQLAVPAMIANVVNALYNIVDQIFIGQGVGYLGNAATNIAFPITTICLALGLMTGVGAASNFNLELGRKEVEKARRIAGTAVVQLIVMGIAVCVIVQIFLAPLMQLFGATDQIFDYAMEYSRITAYGIPFFLFSTGFNPLVRSDGRATFSMMAIIAGAVLNTVLDPIFIFVFQMGIAGAAWATVISQMVSALLLFAYIPKFRSVKFQWEDFIPHMKQVEAIAALGLTSFIFQISALIVQIVSNNLLKTYGAMSIYGSEIPIAVGGIVSKVFVIFIALIIGMTQGVQPIVGYNYGAKYYERVRQTIFLALKIGFGLSFVTWAVFEIFPLQIIQLFGNGNDLYFEFGIRYMRYFMLFTLINGITILITTFFPAIGKAKTGAFLSLARQLLILLPVMLLMTYTFGVEGMMFATPVSDVISLVLCLFFFKRELHDIHMKEELILSK</sequence>
<dbReference type="STRING" id="626369.HMPREF0446_00078"/>
<gene>
    <name evidence="11" type="ORF">HMPREF0446_00078</name>
</gene>
<dbReference type="InterPro" id="IPR051327">
    <property type="entry name" value="MATE_MepA_subfamily"/>
</dbReference>
<dbReference type="PIRSF" id="PIRSF006603">
    <property type="entry name" value="DinF"/>
    <property type="match status" value="1"/>
</dbReference>
<feature type="transmembrane region" description="Helical" evidence="10">
    <location>
        <begin position="237"/>
        <end position="258"/>
    </location>
</feature>
<keyword evidence="9" id="KW-0046">Antibiotic resistance</keyword>
<dbReference type="PANTHER" id="PTHR43823:SF3">
    <property type="entry name" value="MULTIDRUG EXPORT PROTEIN MEPA"/>
    <property type="match status" value="1"/>
</dbReference>
<evidence type="ECO:0000256" key="2">
    <source>
        <dbReference type="ARBA" id="ARBA00008417"/>
    </source>
</evidence>
<evidence type="ECO:0000256" key="10">
    <source>
        <dbReference type="SAM" id="Phobius"/>
    </source>
</evidence>
<dbReference type="InterPro" id="IPR002528">
    <property type="entry name" value="MATE_fam"/>
</dbReference>
<feature type="transmembrane region" description="Helical" evidence="10">
    <location>
        <begin position="396"/>
        <end position="416"/>
    </location>
</feature>
<evidence type="ECO:0000256" key="7">
    <source>
        <dbReference type="ARBA" id="ARBA00022989"/>
    </source>
</evidence>
<reference evidence="11" key="2">
    <citation type="submission" date="2011-10" db="EMBL/GenBank/DDBJ databases">
        <title>The Genome Sequence of Granulicatella elegans ATCC 700633.</title>
        <authorList>
            <consortium name="The Broad Institute Genome Sequencing Platform"/>
            <consortium name="The Broad Institute Genome Sequencing Center for Infectious Disease"/>
            <person name="Earl A."/>
            <person name="Ward D."/>
            <person name="Feldgarden M."/>
            <person name="Gevers D."/>
            <person name="Sibley C.D."/>
            <person name="Field T.R."/>
            <person name="Grinwis M."/>
            <person name="Eshaghurshan C.S."/>
            <person name="Surette M.G."/>
            <person name="Young S.K."/>
            <person name="Zeng Q."/>
            <person name="Gargeya S."/>
            <person name="Fitzgerald M."/>
            <person name="Haas B."/>
            <person name="Abouelleil A."/>
            <person name="Alvarado L."/>
            <person name="Arachchi H.M."/>
            <person name="Berlin A."/>
            <person name="Brown A."/>
            <person name="Chapman S.B."/>
            <person name="Chen Z."/>
            <person name="Dunbar C."/>
            <person name="Freedman E."/>
            <person name="Gearin G."/>
            <person name="Goldberg J."/>
            <person name="Griggs A."/>
            <person name="Gujja S."/>
            <person name="Heiman D."/>
            <person name="Howarth C."/>
            <person name="Larson L."/>
            <person name="Lui A."/>
            <person name="MacDonald P.J.P."/>
            <person name="Montmayeur A."/>
            <person name="Murphy C."/>
            <person name="Neiman D."/>
            <person name="Pearson M."/>
            <person name="Priest M."/>
            <person name="Roberts A."/>
            <person name="Saif S."/>
            <person name="Shea T."/>
            <person name="Shenoy N."/>
            <person name="Sisk P."/>
            <person name="Stolte C."/>
            <person name="Sykes S."/>
            <person name="Wortman J."/>
            <person name="Nusbaum C."/>
            <person name="Birren B."/>
        </authorList>
    </citation>
    <scope>NUCLEOTIDE SEQUENCE [LARGE SCALE GENOMIC DNA]</scope>
    <source>
        <strain evidence="11">ATCC 700633</strain>
    </source>
</reference>
<feature type="transmembrane region" description="Helical" evidence="10">
    <location>
        <begin position="140"/>
        <end position="158"/>
    </location>
</feature>
<dbReference type="AlphaFoldDB" id="D0BJE3"/>
<dbReference type="GO" id="GO:0042910">
    <property type="term" value="F:xenobiotic transmembrane transporter activity"/>
    <property type="evidence" value="ECO:0007669"/>
    <property type="project" value="InterPro"/>
</dbReference>
<dbReference type="GO" id="GO:0046677">
    <property type="term" value="P:response to antibiotic"/>
    <property type="evidence" value="ECO:0007669"/>
    <property type="project" value="UniProtKB-KW"/>
</dbReference>
<keyword evidence="12" id="KW-1185">Reference proteome</keyword>
<feature type="transmembrane region" description="Helical" evidence="10">
    <location>
        <begin position="195"/>
        <end position="216"/>
    </location>
</feature>
<dbReference type="EMBL" id="ACRF02000016">
    <property type="protein sequence ID" value="EEW93196.1"/>
    <property type="molecule type" value="Genomic_DNA"/>
</dbReference>
<keyword evidence="5" id="KW-1003">Cell membrane</keyword>
<evidence type="ECO:0000256" key="8">
    <source>
        <dbReference type="ARBA" id="ARBA00023136"/>
    </source>
</evidence>
<feature type="transmembrane region" description="Helical" evidence="10">
    <location>
        <begin position="422"/>
        <end position="442"/>
    </location>
</feature>
<comment type="similarity">
    <text evidence="2">Belongs to the multi antimicrobial extrusion (MATE) (TC 2.A.66.1) family. MepA subfamily.</text>
</comment>
<feature type="transmembrane region" description="Helical" evidence="10">
    <location>
        <begin position="16"/>
        <end position="36"/>
    </location>
</feature>
<evidence type="ECO:0000256" key="5">
    <source>
        <dbReference type="ARBA" id="ARBA00022475"/>
    </source>
</evidence>
<dbReference type="NCBIfam" id="TIGR00797">
    <property type="entry name" value="matE"/>
    <property type="match status" value="1"/>
</dbReference>
<dbReference type="PANTHER" id="PTHR43823">
    <property type="entry name" value="SPORULATION PROTEIN YKVU"/>
    <property type="match status" value="1"/>
</dbReference>
<feature type="transmembrane region" description="Helical" evidence="10">
    <location>
        <begin position="56"/>
        <end position="77"/>
    </location>
</feature>
<accession>D0BJE3</accession>
<dbReference type="Proteomes" id="UP000002939">
    <property type="component" value="Unassembled WGS sequence"/>
</dbReference>
<dbReference type="RefSeq" id="WP_006702351.1">
    <property type="nucleotide sequence ID" value="NZ_KI391971.1"/>
</dbReference>
<comment type="caution">
    <text evidence="11">The sequence shown here is derived from an EMBL/GenBank/DDBJ whole genome shotgun (WGS) entry which is preliminary data.</text>
</comment>